<dbReference type="Gene3D" id="3.60.130.30">
    <property type="match status" value="1"/>
</dbReference>
<evidence type="ECO:0000313" key="1">
    <source>
        <dbReference type="EMBL" id="KAJ3832499.1"/>
    </source>
</evidence>
<protein>
    <submittedName>
        <fullName evidence="1">Uncharacterized protein</fullName>
    </submittedName>
</protein>
<gene>
    <name evidence="1" type="ORF">F5878DRAFT_634980</name>
</gene>
<dbReference type="EMBL" id="MU806941">
    <property type="protein sequence ID" value="KAJ3832499.1"/>
    <property type="molecule type" value="Genomic_DNA"/>
</dbReference>
<comment type="caution">
    <text evidence="1">The sequence shown here is derived from an EMBL/GenBank/DDBJ whole genome shotgun (WGS) entry which is preliminary data.</text>
</comment>
<dbReference type="Proteomes" id="UP001163846">
    <property type="component" value="Unassembled WGS sequence"/>
</dbReference>
<keyword evidence="2" id="KW-1185">Reference proteome</keyword>
<organism evidence="1 2">
    <name type="scientific">Lentinula raphanica</name>
    <dbReference type="NCBI Taxonomy" id="153919"/>
    <lineage>
        <taxon>Eukaryota</taxon>
        <taxon>Fungi</taxon>
        <taxon>Dikarya</taxon>
        <taxon>Basidiomycota</taxon>
        <taxon>Agaricomycotina</taxon>
        <taxon>Agaricomycetes</taxon>
        <taxon>Agaricomycetidae</taxon>
        <taxon>Agaricales</taxon>
        <taxon>Marasmiineae</taxon>
        <taxon>Omphalotaceae</taxon>
        <taxon>Lentinula</taxon>
    </lineage>
</organism>
<sequence>MYAEYLENDRELRRWNSELYKPFPNTVFAATTINYGPQTISEDHVDDKNYGPGSCAISNVGGFDDTKGGELFLWNLGLVVRFPAASSAILLSAVIRHSNLPIQPEERRYSVVQYSAGALFRFRYNGFRNDKKVLEGAKAQERAEWRRASHERWKTSLGKFRLWKTD</sequence>
<accession>A0AA38U524</accession>
<reference evidence="1" key="1">
    <citation type="submission" date="2022-08" db="EMBL/GenBank/DDBJ databases">
        <authorList>
            <consortium name="DOE Joint Genome Institute"/>
            <person name="Min B."/>
            <person name="Riley R."/>
            <person name="Sierra-Patev S."/>
            <person name="Naranjo-Ortiz M."/>
            <person name="Looney B."/>
            <person name="Konkel Z."/>
            <person name="Slot J.C."/>
            <person name="Sakamoto Y."/>
            <person name="Steenwyk J.L."/>
            <person name="Rokas A."/>
            <person name="Carro J."/>
            <person name="Camarero S."/>
            <person name="Ferreira P."/>
            <person name="Molpeceres G."/>
            <person name="Ruiz-Duenas F.J."/>
            <person name="Serrano A."/>
            <person name="Henrissat B."/>
            <person name="Drula E."/>
            <person name="Hughes K.W."/>
            <person name="Mata J.L."/>
            <person name="Ishikawa N.K."/>
            <person name="Vargas-Isla R."/>
            <person name="Ushijima S."/>
            <person name="Smith C.A."/>
            <person name="Ahrendt S."/>
            <person name="Andreopoulos W."/>
            <person name="He G."/>
            <person name="Labutti K."/>
            <person name="Lipzen A."/>
            <person name="Ng V."/>
            <person name="Sandor L."/>
            <person name="Barry K."/>
            <person name="Martinez A.T."/>
            <person name="Xiao Y."/>
            <person name="Gibbons J.G."/>
            <person name="Terashima K."/>
            <person name="Hibbett D.S."/>
            <person name="Grigoriev I.V."/>
        </authorList>
    </citation>
    <scope>NUCLEOTIDE SEQUENCE</scope>
    <source>
        <strain evidence="1">TFB9207</strain>
    </source>
</reference>
<evidence type="ECO:0000313" key="2">
    <source>
        <dbReference type="Proteomes" id="UP001163846"/>
    </source>
</evidence>
<proteinExistence type="predicted"/>
<dbReference type="AlphaFoldDB" id="A0AA38U524"/>
<name>A0AA38U524_9AGAR</name>